<keyword evidence="10" id="KW-1185">Reference proteome</keyword>
<evidence type="ECO:0000313" key="9">
    <source>
        <dbReference type="EMBL" id="NOU93676.1"/>
    </source>
</evidence>
<dbReference type="GO" id="GO:0005886">
    <property type="term" value="C:plasma membrane"/>
    <property type="evidence" value="ECO:0007669"/>
    <property type="project" value="UniProtKB-SubCell"/>
</dbReference>
<evidence type="ECO:0000313" key="10">
    <source>
        <dbReference type="Proteomes" id="UP000641588"/>
    </source>
</evidence>
<dbReference type="AlphaFoldDB" id="A0A972GZZ0"/>
<reference evidence="9" key="1">
    <citation type="submission" date="2019-10" db="EMBL/GenBank/DDBJ databases">
        <title>Description of Paenibacillus glebae sp. nov.</title>
        <authorList>
            <person name="Carlier A."/>
            <person name="Qi S."/>
        </authorList>
    </citation>
    <scope>NUCLEOTIDE SEQUENCE</scope>
    <source>
        <strain evidence="9">LMG 31456</strain>
    </source>
</reference>
<keyword evidence="6 7" id="KW-0472">Membrane</keyword>
<feature type="transmembrane region" description="Helical" evidence="7">
    <location>
        <begin position="36"/>
        <end position="55"/>
    </location>
</feature>
<dbReference type="SUPFAM" id="SSF103481">
    <property type="entry name" value="Multidrug resistance efflux transporter EmrE"/>
    <property type="match status" value="2"/>
</dbReference>
<evidence type="ECO:0000256" key="6">
    <source>
        <dbReference type="ARBA" id="ARBA00023136"/>
    </source>
</evidence>
<keyword evidence="3" id="KW-1003">Cell membrane</keyword>
<feature type="transmembrane region" description="Helical" evidence="7">
    <location>
        <begin position="67"/>
        <end position="88"/>
    </location>
</feature>
<evidence type="ECO:0000259" key="8">
    <source>
        <dbReference type="Pfam" id="PF00892"/>
    </source>
</evidence>
<keyword evidence="5 7" id="KW-1133">Transmembrane helix</keyword>
<comment type="caution">
    <text evidence="9">The sequence shown here is derived from an EMBL/GenBank/DDBJ whole genome shotgun (WGS) entry which is preliminary data.</text>
</comment>
<evidence type="ECO:0000256" key="2">
    <source>
        <dbReference type="ARBA" id="ARBA00007362"/>
    </source>
</evidence>
<feature type="transmembrane region" description="Helical" evidence="7">
    <location>
        <begin position="125"/>
        <end position="142"/>
    </location>
</feature>
<dbReference type="PANTHER" id="PTHR32322">
    <property type="entry name" value="INNER MEMBRANE TRANSPORTER"/>
    <property type="match status" value="1"/>
</dbReference>
<comment type="subcellular location">
    <subcellularLocation>
        <location evidence="1">Cell membrane</location>
        <topology evidence="1">Multi-pass membrane protein</topology>
    </subcellularLocation>
</comment>
<evidence type="ECO:0000256" key="7">
    <source>
        <dbReference type="SAM" id="Phobius"/>
    </source>
</evidence>
<feature type="transmembrane region" description="Helical" evidence="7">
    <location>
        <begin position="251"/>
        <end position="270"/>
    </location>
</feature>
<gene>
    <name evidence="9" type="ORF">GC093_10640</name>
</gene>
<feature type="transmembrane region" description="Helical" evidence="7">
    <location>
        <begin position="276"/>
        <end position="294"/>
    </location>
</feature>
<dbReference type="Pfam" id="PF00892">
    <property type="entry name" value="EamA"/>
    <property type="match status" value="2"/>
</dbReference>
<feature type="transmembrane region" description="Helical" evidence="7">
    <location>
        <begin position="185"/>
        <end position="206"/>
    </location>
</feature>
<feature type="transmembrane region" description="Helical" evidence="7">
    <location>
        <begin position="7"/>
        <end position="30"/>
    </location>
</feature>
<comment type="similarity">
    <text evidence="2">Belongs to the EamA transporter family.</text>
</comment>
<evidence type="ECO:0000256" key="1">
    <source>
        <dbReference type="ARBA" id="ARBA00004651"/>
    </source>
</evidence>
<feature type="transmembrane region" description="Helical" evidence="7">
    <location>
        <begin position="154"/>
        <end position="173"/>
    </location>
</feature>
<dbReference type="InterPro" id="IPR037185">
    <property type="entry name" value="EmrE-like"/>
</dbReference>
<evidence type="ECO:0000256" key="5">
    <source>
        <dbReference type="ARBA" id="ARBA00022989"/>
    </source>
</evidence>
<evidence type="ECO:0000256" key="3">
    <source>
        <dbReference type="ARBA" id="ARBA00022475"/>
    </source>
</evidence>
<dbReference type="PANTHER" id="PTHR32322:SF18">
    <property type="entry name" value="S-ADENOSYLMETHIONINE_S-ADENOSYLHOMOCYSTEINE TRANSPORTER"/>
    <property type="match status" value="1"/>
</dbReference>
<dbReference type="RefSeq" id="WP_171651872.1">
    <property type="nucleotide sequence ID" value="NZ_WHOD01000049.1"/>
</dbReference>
<keyword evidence="4 7" id="KW-0812">Transmembrane</keyword>
<name>A0A972GZZ0_9BACL</name>
<dbReference type="EMBL" id="WHOD01000049">
    <property type="protein sequence ID" value="NOU93676.1"/>
    <property type="molecule type" value="Genomic_DNA"/>
</dbReference>
<dbReference type="InterPro" id="IPR050638">
    <property type="entry name" value="AA-Vitamin_Transporters"/>
</dbReference>
<feature type="transmembrane region" description="Helical" evidence="7">
    <location>
        <begin position="100"/>
        <end position="118"/>
    </location>
</feature>
<dbReference type="InterPro" id="IPR000620">
    <property type="entry name" value="EamA_dom"/>
</dbReference>
<protein>
    <submittedName>
        <fullName evidence="9">EamA family transporter</fullName>
    </submittedName>
</protein>
<sequence length="311" mass="33343">MIKSEKIIYVILALVVISWGLNIVMVKYLTATISPMMVAAIRMPLAGLVLLPFVWKKYGFYKPNAKEWLLLSLIGITSIFFHQLFLAYGVTTTTATNASLILGLNPLTTALLAAIFIGEKFNYKLGIGILFGFSGVLLVVTSKSSGDSLAVSGWGDMIMLLSMLAYVIGGLLIKKISSSTIPTLVVTAYSTIIGGVMLNVGTLVVMGPASYVNVHFTGMAWLVMLLSAWGASSLGTLGWNHGIKRLGANRTAMFINAMPFASMVGGVVFLNERIGWIHVVAFTLTTVGIVIGTLKPRGREIPVKAAKSVHL</sequence>
<accession>A0A972GZZ0</accession>
<feature type="domain" description="EamA" evidence="8">
    <location>
        <begin position="154"/>
        <end position="291"/>
    </location>
</feature>
<dbReference type="Proteomes" id="UP000641588">
    <property type="component" value="Unassembled WGS sequence"/>
</dbReference>
<proteinExistence type="inferred from homology"/>
<organism evidence="9 10">
    <name type="scientific">Paenibacillus foliorum</name>
    <dbReference type="NCBI Taxonomy" id="2654974"/>
    <lineage>
        <taxon>Bacteria</taxon>
        <taxon>Bacillati</taxon>
        <taxon>Bacillota</taxon>
        <taxon>Bacilli</taxon>
        <taxon>Bacillales</taxon>
        <taxon>Paenibacillaceae</taxon>
        <taxon>Paenibacillus</taxon>
    </lineage>
</organism>
<feature type="transmembrane region" description="Helical" evidence="7">
    <location>
        <begin position="218"/>
        <end position="239"/>
    </location>
</feature>
<feature type="domain" description="EamA" evidence="8">
    <location>
        <begin position="8"/>
        <end position="141"/>
    </location>
</feature>
<evidence type="ECO:0000256" key="4">
    <source>
        <dbReference type="ARBA" id="ARBA00022692"/>
    </source>
</evidence>